<dbReference type="PROSITE" id="PS51448">
    <property type="entry name" value="P_TREFOIL_2"/>
    <property type="match status" value="1"/>
</dbReference>
<dbReference type="AlphaFoldDB" id="A0A8T2JY08"/>
<dbReference type="Proteomes" id="UP000812440">
    <property type="component" value="Chromosome 2"/>
</dbReference>
<evidence type="ECO:0000259" key="3">
    <source>
        <dbReference type="PROSITE" id="PS51448"/>
    </source>
</evidence>
<dbReference type="OrthoDB" id="10051464at2759"/>
<keyword evidence="1 2" id="KW-1015">Disulfide bond</keyword>
<dbReference type="PANTHER" id="PTHR13826:SF14">
    <property type="entry name" value="TREFOIL FACTOR 2"/>
    <property type="match status" value="1"/>
</dbReference>
<evidence type="ECO:0000256" key="2">
    <source>
        <dbReference type="PROSITE-ProRule" id="PRU00779"/>
    </source>
</evidence>
<dbReference type="CDD" id="cd00111">
    <property type="entry name" value="Trefoil"/>
    <property type="match status" value="1"/>
</dbReference>
<evidence type="ECO:0000313" key="4">
    <source>
        <dbReference type="EMBL" id="KAG8450135.1"/>
    </source>
</evidence>
<dbReference type="SMART" id="SM00018">
    <property type="entry name" value="PD"/>
    <property type="match status" value="1"/>
</dbReference>
<dbReference type="Gene3D" id="4.10.110.10">
    <property type="entry name" value="Spasmolytic Protein, domain 1"/>
    <property type="match status" value="1"/>
</dbReference>
<feature type="disulfide bond" evidence="2">
    <location>
        <begin position="25"/>
        <end position="40"/>
    </location>
</feature>
<accession>A0A8T2JY08</accession>
<proteinExistence type="predicted"/>
<protein>
    <recommendedName>
        <fullName evidence="3">P-type domain-containing protein</fullName>
    </recommendedName>
</protein>
<name>A0A8T2JY08_9PIPI</name>
<feature type="domain" description="P-type" evidence="3">
    <location>
        <begin position="13"/>
        <end position="56"/>
    </location>
</feature>
<evidence type="ECO:0000313" key="5">
    <source>
        <dbReference type="Proteomes" id="UP000812440"/>
    </source>
</evidence>
<dbReference type="PANTHER" id="PTHR13826">
    <property type="entry name" value="INTESTINAL TREFOIL FACTOR-RELATED"/>
    <property type="match status" value="1"/>
</dbReference>
<gene>
    <name evidence="4" type="ORF">GDO86_002673</name>
</gene>
<dbReference type="InterPro" id="IPR017994">
    <property type="entry name" value="P_trefoil_chordata"/>
</dbReference>
<dbReference type="PRINTS" id="PR00680">
    <property type="entry name" value="PTREFOIL"/>
</dbReference>
<feature type="disulfide bond" evidence="2">
    <location>
        <begin position="15"/>
        <end position="41"/>
    </location>
</feature>
<reference evidence="4" key="1">
    <citation type="thesis" date="2020" institute="ProQuest LLC" country="789 East Eisenhower Parkway, Ann Arbor, MI, USA">
        <title>Comparative Genomics and Chromosome Evolution.</title>
        <authorList>
            <person name="Mudd A.B."/>
        </authorList>
    </citation>
    <scope>NUCLEOTIDE SEQUENCE</scope>
    <source>
        <strain evidence="4">Female2</strain>
        <tissue evidence="4">Blood</tissue>
    </source>
</reference>
<dbReference type="GO" id="GO:0005615">
    <property type="term" value="C:extracellular space"/>
    <property type="evidence" value="ECO:0007669"/>
    <property type="project" value="TreeGrafter"/>
</dbReference>
<evidence type="ECO:0000256" key="1">
    <source>
        <dbReference type="ARBA" id="ARBA00023157"/>
    </source>
</evidence>
<sequence>MNYCYFSISQDKKQCSVSKKEQKICGPPGIKAIDCYSRGCCFDSSHSGKDRCFYPKSKGCSVSHKLRRDCGYDKIRAKDCYSRGVA</sequence>
<comment type="caution">
    <text evidence="4">The sequence shown here is derived from an EMBL/GenBank/DDBJ whole genome shotgun (WGS) entry which is preliminary data.</text>
</comment>
<dbReference type="SUPFAM" id="SSF57492">
    <property type="entry name" value="Trefoil"/>
    <property type="match status" value="1"/>
</dbReference>
<dbReference type="Pfam" id="PF00088">
    <property type="entry name" value="Trefoil"/>
    <property type="match status" value="1"/>
</dbReference>
<dbReference type="InterPro" id="IPR000519">
    <property type="entry name" value="P_trefoil_dom"/>
</dbReference>
<keyword evidence="5" id="KW-1185">Reference proteome</keyword>
<dbReference type="InterPro" id="IPR044913">
    <property type="entry name" value="P_trefoil_dom_sf"/>
</dbReference>
<dbReference type="EMBL" id="JAACNH010000002">
    <property type="protein sequence ID" value="KAG8450135.1"/>
    <property type="molecule type" value="Genomic_DNA"/>
</dbReference>
<organism evidence="4 5">
    <name type="scientific">Hymenochirus boettgeri</name>
    <name type="common">Congo dwarf clawed frog</name>
    <dbReference type="NCBI Taxonomy" id="247094"/>
    <lineage>
        <taxon>Eukaryota</taxon>
        <taxon>Metazoa</taxon>
        <taxon>Chordata</taxon>
        <taxon>Craniata</taxon>
        <taxon>Vertebrata</taxon>
        <taxon>Euteleostomi</taxon>
        <taxon>Amphibia</taxon>
        <taxon>Batrachia</taxon>
        <taxon>Anura</taxon>
        <taxon>Pipoidea</taxon>
        <taxon>Pipidae</taxon>
        <taxon>Pipinae</taxon>
        <taxon>Hymenochirus</taxon>
    </lineage>
</organism>
<feature type="disulfide bond" evidence="2">
    <location>
        <begin position="35"/>
        <end position="52"/>
    </location>
</feature>